<feature type="binding site" evidence="7">
    <location>
        <position position="251"/>
    </location>
    <ligand>
        <name>Zn(2+)</name>
        <dbReference type="ChEBI" id="CHEBI:29105"/>
    </ligand>
</feature>
<dbReference type="InterPro" id="IPR011059">
    <property type="entry name" value="Metal-dep_hydrolase_composite"/>
</dbReference>
<keyword evidence="2 7" id="KW-0479">Metal-binding</keyword>
<dbReference type="EC" id="3.5.2.7" evidence="1 7"/>
<comment type="caution">
    <text evidence="9">The sequence shown here is derived from an EMBL/GenBank/DDBJ whole genome shotgun (WGS) entry which is preliminary data.</text>
</comment>
<dbReference type="InterPro" id="IPR005920">
    <property type="entry name" value="HutI"/>
</dbReference>
<keyword evidence="7" id="KW-0963">Cytoplasm</keyword>
<comment type="cofactor">
    <cofactor evidence="7">
        <name>Zn(2+)</name>
        <dbReference type="ChEBI" id="CHEBI:29105"/>
    </cofactor>
    <cofactor evidence="7">
        <name>Fe(3+)</name>
        <dbReference type="ChEBI" id="CHEBI:29034"/>
    </cofactor>
    <text evidence="7">Binds 1 zinc or iron ion per subunit.</text>
</comment>
<feature type="binding site" evidence="7">
    <location>
        <position position="330"/>
    </location>
    <ligand>
        <name>4-imidazolone-5-propanoate</name>
        <dbReference type="ChEBI" id="CHEBI:77893"/>
    </ligand>
</feature>
<reference evidence="9 10" key="1">
    <citation type="submission" date="2024-11" db="EMBL/GenBank/DDBJ databases">
        <authorList>
            <person name="Heng Y.C."/>
            <person name="Lim A.C.H."/>
            <person name="Lee J.K.Y."/>
            <person name="Kittelmann S."/>
        </authorList>
    </citation>
    <scope>NUCLEOTIDE SEQUENCE [LARGE SCALE GENOMIC DNA]</scope>
    <source>
        <strain evidence="9 10">WILCCON 0114</strain>
    </source>
</reference>
<feature type="binding site" evidence="7">
    <location>
        <position position="83"/>
    </location>
    <ligand>
        <name>Fe(3+)</name>
        <dbReference type="ChEBI" id="CHEBI:29034"/>
    </ligand>
</feature>
<feature type="binding site" evidence="7">
    <location>
        <position position="327"/>
    </location>
    <ligand>
        <name>N-formimidoyl-L-glutamate</name>
        <dbReference type="ChEBI" id="CHEBI:58928"/>
    </ligand>
</feature>
<dbReference type="CDD" id="cd01296">
    <property type="entry name" value="Imidazolone-5PH"/>
    <property type="match status" value="1"/>
</dbReference>
<evidence type="ECO:0000256" key="3">
    <source>
        <dbReference type="ARBA" id="ARBA00022801"/>
    </source>
</evidence>
<feature type="binding site" evidence="7">
    <location>
        <position position="81"/>
    </location>
    <ligand>
        <name>Fe(3+)</name>
        <dbReference type="ChEBI" id="CHEBI:29034"/>
    </ligand>
</feature>
<keyword evidence="6 7" id="KW-0408">Iron</keyword>
<feature type="binding site" evidence="7">
    <location>
        <position position="90"/>
    </location>
    <ligand>
        <name>4-imidazolone-5-propanoate</name>
        <dbReference type="ChEBI" id="CHEBI:77893"/>
    </ligand>
</feature>
<feature type="binding site" evidence="7">
    <location>
        <position position="83"/>
    </location>
    <ligand>
        <name>Zn(2+)</name>
        <dbReference type="ChEBI" id="CHEBI:29105"/>
    </ligand>
</feature>
<feature type="binding site" evidence="7">
    <location>
        <position position="329"/>
    </location>
    <ligand>
        <name>N-formimidoyl-L-glutamate</name>
        <dbReference type="ChEBI" id="CHEBI:58928"/>
    </ligand>
</feature>
<feature type="binding site" evidence="7">
    <location>
        <position position="254"/>
    </location>
    <ligand>
        <name>4-imidazolone-5-propanoate</name>
        <dbReference type="ChEBI" id="CHEBI:77893"/>
    </ligand>
</feature>
<dbReference type="NCBIfam" id="TIGR01224">
    <property type="entry name" value="hutI"/>
    <property type="match status" value="1"/>
</dbReference>
<dbReference type="RefSeq" id="WP_406786936.1">
    <property type="nucleotide sequence ID" value="NZ_JBJIAA010000005.1"/>
</dbReference>
<evidence type="ECO:0000313" key="10">
    <source>
        <dbReference type="Proteomes" id="UP001623592"/>
    </source>
</evidence>
<gene>
    <name evidence="7 9" type="primary">hutI</name>
    <name evidence="9" type="ORF">ACJDT4_07530</name>
</gene>
<dbReference type="Proteomes" id="UP001623592">
    <property type="component" value="Unassembled WGS sequence"/>
</dbReference>
<comment type="function">
    <text evidence="7">Catalyzes the hydrolytic cleavage of the carbon-nitrogen bond in imidazolone-5-propanoate to yield N-formimidoyl-L-glutamate. It is the third step in the universal histidine degradation pathway.</text>
</comment>
<comment type="catalytic activity">
    <reaction evidence="7">
        <text>4-imidazolone-5-propanoate + H2O = N-formimidoyl-L-glutamate</text>
        <dbReference type="Rhea" id="RHEA:23660"/>
        <dbReference type="ChEBI" id="CHEBI:15377"/>
        <dbReference type="ChEBI" id="CHEBI:58928"/>
        <dbReference type="ChEBI" id="CHEBI:77893"/>
        <dbReference type="EC" id="3.5.2.7"/>
    </reaction>
</comment>
<evidence type="ECO:0000256" key="1">
    <source>
        <dbReference type="ARBA" id="ARBA00012864"/>
    </source>
</evidence>
<feature type="binding site" evidence="7">
    <location>
        <position position="153"/>
    </location>
    <ligand>
        <name>N-formimidoyl-L-glutamate</name>
        <dbReference type="ChEBI" id="CHEBI:58928"/>
    </ligand>
</feature>
<comment type="subcellular location">
    <subcellularLocation>
        <location evidence="7">Cytoplasm</location>
    </subcellularLocation>
</comment>
<evidence type="ECO:0000313" key="9">
    <source>
        <dbReference type="EMBL" id="MFL0250272.1"/>
    </source>
</evidence>
<evidence type="ECO:0000256" key="4">
    <source>
        <dbReference type="ARBA" id="ARBA00022808"/>
    </source>
</evidence>
<dbReference type="InterPro" id="IPR032466">
    <property type="entry name" value="Metal_Hydrolase"/>
</dbReference>
<dbReference type="SUPFAM" id="SSF51338">
    <property type="entry name" value="Composite domain of metallo-dependent hydrolases"/>
    <property type="match status" value="1"/>
</dbReference>
<organism evidence="9 10">
    <name type="scientific">Clostridium neuense</name>
    <dbReference type="NCBI Taxonomy" id="1728934"/>
    <lineage>
        <taxon>Bacteria</taxon>
        <taxon>Bacillati</taxon>
        <taxon>Bacillota</taxon>
        <taxon>Clostridia</taxon>
        <taxon>Eubacteriales</taxon>
        <taxon>Clostridiaceae</taxon>
        <taxon>Clostridium</taxon>
    </lineage>
</organism>
<keyword evidence="10" id="KW-1185">Reference proteome</keyword>
<name>A0ABW8TCX9_9CLOT</name>
<comment type="pathway">
    <text evidence="7">Amino-acid degradation; L-histidine degradation into L-glutamate; N-formimidoyl-L-glutamate from L-histidine: step 3/3.</text>
</comment>
<evidence type="ECO:0000256" key="6">
    <source>
        <dbReference type="ARBA" id="ARBA00023004"/>
    </source>
</evidence>
<evidence type="ECO:0000256" key="2">
    <source>
        <dbReference type="ARBA" id="ARBA00022723"/>
    </source>
</evidence>
<dbReference type="EMBL" id="JBJIAA010000005">
    <property type="protein sequence ID" value="MFL0250272.1"/>
    <property type="molecule type" value="Genomic_DNA"/>
</dbReference>
<comment type="similarity">
    <text evidence="7">Belongs to the metallo-dependent hydrolases superfamily. HutI family.</text>
</comment>
<dbReference type="PANTHER" id="PTHR42752:SF1">
    <property type="entry name" value="IMIDAZOLONEPROPIONASE-RELATED"/>
    <property type="match status" value="1"/>
</dbReference>
<dbReference type="HAMAP" id="MF_00372">
    <property type="entry name" value="HutI"/>
    <property type="match status" value="1"/>
</dbReference>
<dbReference type="SUPFAM" id="SSF51556">
    <property type="entry name" value="Metallo-dependent hydrolases"/>
    <property type="match status" value="1"/>
</dbReference>
<dbReference type="InterPro" id="IPR006680">
    <property type="entry name" value="Amidohydro-rel"/>
</dbReference>
<evidence type="ECO:0000256" key="7">
    <source>
        <dbReference type="HAMAP-Rule" id="MF_00372"/>
    </source>
</evidence>
<keyword evidence="3 7" id="KW-0378">Hydrolase</keyword>
<accession>A0ABW8TCX9</accession>
<dbReference type="GO" id="GO:0050480">
    <property type="term" value="F:imidazolonepropionase activity"/>
    <property type="evidence" value="ECO:0007669"/>
    <property type="project" value="UniProtKB-EC"/>
</dbReference>
<sequence length="415" mass="45900">MDKIIIFNASEIATPTGSKAKYGKEDMNDISIIKNGSIVIENGLIRDVGPTSSITKKYNLSKYNIIDAKDKAIVPGFVDAHTHFIFGGYREEEFFQRINGISYMEIMNNDGGIESTVKKTRNMTFKDLYELGFDRLNSMLAFGITTVEGKSGYGLDFHTETKQLKVMKKLDENHPVDIAATFLGAHAIPQEYKGKTNEYIDFMIEKLYPYIVRNKLSEFCDVFCEDGVFSIEESRRLLLEAKKLGFKLKVHADEISAFGGAELAASIGAISADHLLNVSEEGIREMVKNEVVSVLLPATAFTLDKPFANARKMIDSGCAIALGSDYNPGSCFSNSIPLIISLACIKMRMTPEEILTALTINGAAALDRETSIGSIEIGKKADMLILKYPSYKYLMYNTGINIVEKVIKNGEVTVS</sequence>
<evidence type="ECO:0000259" key="8">
    <source>
        <dbReference type="Pfam" id="PF01979"/>
    </source>
</evidence>
<feature type="binding site" evidence="7">
    <location>
        <position position="251"/>
    </location>
    <ligand>
        <name>Fe(3+)</name>
        <dbReference type="ChEBI" id="CHEBI:29034"/>
    </ligand>
</feature>
<proteinExistence type="inferred from homology"/>
<feature type="binding site" evidence="7">
    <location>
        <position position="325"/>
    </location>
    <ligand>
        <name>Fe(3+)</name>
        <dbReference type="ChEBI" id="CHEBI:29034"/>
    </ligand>
</feature>
<protein>
    <recommendedName>
        <fullName evidence="1 7">Imidazolonepropionase</fullName>
        <ecNumber evidence="1 7">3.5.2.7</ecNumber>
    </recommendedName>
    <alternativeName>
        <fullName evidence="7">Imidazolone-5-propionate hydrolase</fullName>
    </alternativeName>
</protein>
<keyword evidence="4 7" id="KW-0369">Histidine metabolism</keyword>
<dbReference type="Pfam" id="PF01979">
    <property type="entry name" value="Amidohydro_1"/>
    <property type="match status" value="1"/>
</dbReference>
<dbReference type="PANTHER" id="PTHR42752">
    <property type="entry name" value="IMIDAZOLONEPROPIONASE"/>
    <property type="match status" value="1"/>
</dbReference>
<dbReference type="Gene3D" id="2.30.40.10">
    <property type="entry name" value="Urease, subunit C, domain 1"/>
    <property type="match status" value="1"/>
</dbReference>
<keyword evidence="5 7" id="KW-0862">Zinc</keyword>
<feature type="binding site" evidence="7">
    <location>
        <position position="186"/>
    </location>
    <ligand>
        <name>4-imidazolone-5-propanoate</name>
        <dbReference type="ChEBI" id="CHEBI:77893"/>
    </ligand>
</feature>
<evidence type="ECO:0000256" key="5">
    <source>
        <dbReference type="ARBA" id="ARBA00022833"/>
    </source>
</evidence>
<dbReference type="Gene3D" id="3.20.20.140">
    <property type="entry name" value="Metal-dependent hydrolases"/>
    <property type="match status" value="1"/>
</dbReference>
<feature type="binding site" evidence="7">
    <location>
        <position position="325"/>
    </location>
    <ligand>
        <name>Zn(2+)</name>
        <dbReference type="ChEBI" id="CHEBI:29105"/>
    </ligand>
</feature>
<feature type="binding site" evidence="7">
    <location>
        <position position="153"/>
    </location>
    <ligand>
        <name>4-imidazolone-5-propanoate</name>
        <dbReference type="ChEBI" id="CHEBI:77893"/>
    </ligand>
</feature>
<feature type="binding site" evidence="7">
    <location>
        <position position="81"/>
    </location>
    <ligand>
        <name>Zn(2+)</name>
        <dbReference type="ChEBI" id="CHEBI:29105"/>
    </ligand>
</feature>
<feature type="domain" description="Amidohydrolase-related" evidence="8">
    <location>
        <begin position="73"/>
        <end position="412"/>
    </location>
</feature>